<protein>
    <submittedName>
        <fullName evidence="2">Uncharacterized protein</fullName>
    </submittedName>
</protein>
<dbReference type="AlphaFoldDB" id="A0A7W9ICF6"/>
<sequence>MSIQERPADETMDGPQSQPQSTLPPTPSAVHVTQRIASGHTSPGEGWENYYGTGICIQVDTSSAGFNGAPIYTTSIGGLAHHWLLSGTNAIYNSSPTGFTLYIRRSDGGHLEPADAQSQGWYVNWIGIDTP</sequence>
<reference evidence="2 3" key="1">
    <citation type="submission" date="2020-08" db="EMBL/GenBank/DDBJ databases">
        <title>Sequencing the genomes of 1000 actinobacteria strains.</title>
        <authorList>
            <person name="Klenk H.-P."/>
        </authorList>
    </citation>
    <scope>NUCLEOTIDE SEQUENCE [LARGE SCALE GENOMIC DNA]</scope>
    <source>
        <strain evidence="2 3">DSM 46887</strain>
    </source>
</reference>
<keyword evidence="3" id="KW-1185">Reference proteome</keyword>
<accession>A0A7W9ICF6</accession>
<organism evidence="2 3">
    <name type="scientific">Streptosporangium becharense</name>
    <dbReference type="NCBI Taxonomy" id="1816182"/>
    <lineage>
        <taxon>Bacteria</taxon>
        <taxon>Bacillati</taxon>
        <taxon>Actinomycetota</taxon>
        <taxon>Actinomycetes</taxon>
        <taxon>Streptosporangiales</taxon>
        <taxon>Streptosporangiaceae</taxon>
        <taxon>Streptosporangium</taxon>
    </lineage>
</organism>
<dbReference type="Proteomes" id="UP000540685">
    <property type="component" value="Unassembled WGS sequence"/>
</dbReference>
<comment type="caution">
    <text evidence="2">The sequence shown here is derived from an EMBL/GenBank/DDBJ whole genome shotgun (WGS) entry which is preliminary data.</text>
</comment>
<name>A0A7W9ICF6_9ACTN</name>
<feature type="region of interest" description="Disordered" evidence="1">
    <location>
        <begin position="1"/>
        <end position="32"/>
    </location>
</feature>
<evidence type="ECO:0000313" key="3">
    <source>
        <dbReference type="Proteomes" id="UP000540685"/>
    </source>
</evidence>
<dbReference type="EMBL" id="JACHMP010000001">
    <property type="protein sequence ID" value="MBB5818147.1"/>
    <property type="molecule type" value="Genomic_DNA"/>
</dbReference>
<evidence type="ECO:0000313" key="2">
    <source>
        <dbReference type="EMBL" id="MBB5818147.1"/>
    </source>
</evidence>
<gene>
    <name evidence="2" type="ORF">F4562_001209</name>
</gene>
<proteinExistence type="predicted"/>
<evidence type="ECO:0000256" key="1">
    <source>
        <dbReference type="SAM" id="MobiDB-lite"/>
    </source>
</evidence>
<dbReference type="RefSeq" id="WP_184544017.1">
    <property type="nucleotide sequence ID" value="NZ_JACHMP010000001.1"/>
</dbReference>